<dbReference type="Proteomes" id="UP001216510">
    <property type="component" value="Chromosome"/>
</dbReference>
<feature type="signal peptide" evidence="1">
    <location>
        <begin position="1"/>
        <end position="35"/>
    </location>
</feature>
<evidence type="ECO:0000313" key="3">
    <source>
        <dbReference type="Proteomes" id="UP001216510"/>
    </source>
</evidence>
<sequence length="240" mass="26041">MATYHRAMNPISISRRGALARALLLALVPTLPALAAGPTYGTHGMALFGGREGLYASHLPMFHAPHDYQVILKVRLADAKLDAALRTRLDGRTALWTIEPDKFELDRLAPGAAAPLRQFDANIVLGHFEQGGKTQYPHAAVVVEEVVLFRRLSPQTMENASARYMQVGSGRQRFLVKTIDSRPDFDHIVAYRAVPGADTASVTVPKVALKQPATRELAAALGVAPSAVGGTVYFYTDDLR</sequence>
<keyword evidence="3" id="KW-1185">Reference proteome</keyword>
<organism evidence="2 3">
    <name type="scientific">Pseudoduganella chitinolytica</name>
    <dbReference type="NCBI Taxonomy" id="34070"/>
    <lineage>
        <taxon>Bacteria</taxon>
        <taxon>Pseudomonadati</taxon>
        <taxon>Pseudomonadota</taxon>
        <taxon>Betaproteobacteria</taxon>
        <taxon>Burkholderiales</taxon>
        <taxon>Oxalobacteraceae</taxon>
        <taxon>Telluria group</taxon>
        <taxon>Pseudoduganella</taxon>
    </lineage>
</organism>
<protein>
    <submittedName>
        <fullName evidence="2">Uncharacterized protein</fullName>
    </submittedName>
</protein>
<gene>
    <name evidence="2" type="ORF">PX653_16615</name>
</gene>
<keyword evidence="1" id="KW-0732">Signal</keyword>
<accession>A0ABY8B6L8</accession>
<reference evidence="2 3" key="1">
    <citation type="submission" date="2023-02" db="EMBL/GenBank/DDBJ databases">
        <title>Gemone sequence of Telluria chitinolytica ACM 3522T.</title>
        <authorList>
            <person name="Frediansyah A."/>
            <person name="Miess H."/>
            <person name="Gross H."/>
        </authorList>
    </citation>
    <scope>NUCLEOTIDE SEQUENCE [LARGE SCALE GENOMIC DNA]</scope>
    <source>
        <strain evidence="2 3">ACM 3522</strain>
    </source>
</reference>
<evidence type="ECO:0000256" key="1">
    <source>
        <dbReference type="SAM" id="SignalP"/>
    </source>
</evidence>
<evidence type="ECO:0000313" key="2">
    <source>
        <dbReference type="EMBL" id="WEF31088.1"/>
    </source>
</evidence>
<dbReference type="RefSeq" id="WP_277413875.1">
    <property type="nucleotide sequence ID" value="NZ_CP119083.1"/>
</dbReference>
<feature type="chain" id="PRO_5047273719" evidence="1">
    <location>
        <begin position="36"/>
        <end position="240"/>
    </location>
</feature>
<dbReference type="EMBL" id="CP119083">
    <property type="protein sequence ID" value="WEF31088.1"/>
    <property type="molecule type" value="Genomic_DNA"/>
</dbReference>
<proteinExistence type="predicted"/>
<name>A0ABY8B6L8_9BURK</name>